<dbReference type="Proteomes" id="UP001196870">
    <property type="component" value="Unassembled WGS sequence"/>
</dbReference>
<dbReference type="Gene3D" id="3.40.190.10">
    <property type="entry name" value="Periplasmic binding protein-like II"/>
    <property type="match status" value="2"/>
</dbReference>
<dbReference type="PANTHER" id="PTHR30537">
    <property type="entry name" value="HTH-TYPE TRANSCRIPTIONAL REGULATOR"/>
    <property type="match status" value="1"/>
</dbReference>
<dbReference type="Gene3D" id="1.10.10.10">
    <property type="entry name" value="Winged helix-like DNA-binding domain superfamily/Winged helix DNA-binding domain"/>
    <property type="match status" value="1"/>
</dbReference>
<feature type="domain" description="HTH lysR-type" evidence="5">
    <location>
        <begin position="5"/>
        <end position="62"/>
    </location>
</feature>
<dbReference type="PANTHER" id="PTHR30537:SF79">
    <property type="entry name" value="TRANSCRIPTIONAL REGULATOR-RELATED"/>
    <property type="match status" value="1"/>
</dbReference>
<dbReference type="RefSeq" id="WP_211857475.1">
    <property type="nucleotide sequence ID" value="NZ_JAAGBB010000078.1"/>
</dbReference>
<keyword evidence="7" id="KW-1185">Reference proteome</keyword>
<keyword evidence="3" id="KW-0238">DNA-binding</keyword>
<reference evidence="7" key="1">
    <citation type="journal article" date="2021" name="Syst. Appl. Microbiol.">
        <title>Roseomonas hellenica sp. nov., isolated from roots of wild-growing Alkanna tinctoria.</title>
        <authorList>
            <person name="Rat A."/>
            <person name="Naranjo H.D."/>
            <person name="Lebbe L."/>
            <person name="Cnockaert M."/>
            <person name="Krigas N."/>
            <person name="Grigoriadou K."/>
            <person name="Maloupa E."/>
            <person name="Willems A."/>
        </authorList>
    </citation>
    <scope>NUCLEOTIDE SEQUENCE [LARGE SCALE GENOMIC DNA]</scope>
    <source>
        <strain evidence="7">LMG 31523</strain>
    </source>
</reference>
<dbReference type="Pfam" id="PF00126">
    <property type="entry name" value="HTH_1"/>
    <property type="match status" value="1"/>
</dbReference>
<name>A0ABS5F8X5_9PROT</name>
<dbReference type="EMBL" id="JAAGBB010000078">
    <property type="protein sequence ID" value="MBR0669014.1"/>
    <property type="molecule type" value="Genomic_DNA"/>
</dbReference>
<comment type="caution">
    <text evidence="6">The sequence shown here is derived from an EMBL/GenBank/DDBJ whole genome shotgun (WGS) entry which is preliminary data.</text>
</comment>
<dbReference type="InterPro" id="IPR000847">
    <property type="entry name" value="LysR_HTH_N"/>
</dbReference>
<organism evidence="6 7">
    <name type="scientific">Plastoroseomonas hellenica</name>
    <dbReference type="NCBI Taxonomy" id="2687306"/>
    <lineage>
        <taxon>Bacteria</taxon>
        <taxon>Pseudomonadati</taxon>
        <taxon>Pseudomonadota</taxon>
        <taxon>Alphaproteobacteria</taxon>
        <taxon>Acetobacterales</taxon>
        <taxon>Acetobacteraceae</taxon>
        <taxon>Plastoroseomonas</taxon>
    </lineage>
</organism>
<proteinExistence type="inferred from homology"/>
<sequence length="318" mass="34569">MTQLPPFDALVAFSAALRTGNMTRAAAELGVTQSAVSHRIRRLEDFMGTPLLFRHNAGLAPTPAGQSLADGLADLLSEIAELRARCLSAASPGRLRIGIGAGLAHNWLLRRLPDLADRHPQLSIELVVVESEAPDQVAGLDVRIHWLPVSELHATTTQRPLFQEQVFPVCHPSLLPASFVPGDPAVLRHLPLLHKGPAGRATSAEWSWPAWLERLGLPPHPRESLRFASIGPAIAAALEGAGVVLARTLLVHDALADGRLVRVLPVHQSLPCNRAHVVRWTIARRTDDRVKCFVAWLCEGARRTEMNHARREAAIAPS</sequence>
<comment type="similarity">
    <text evidence="1">Belongs to the LysR transcriptional regulatory family.</text>
</comment>
<dbReference type="InterPro" id="IPR036390">
    <property type="entry name" value="WH_DNA-bd_sf"/>
</dbReference>
<keyword evidence="4" id="KW-0804">Transcription</keyword>
<evidence type="ECO:0000256" key="1">
    <source>
        <dbReference type="ARBA" id="ARBA00009437"/>
    </source>
</evidence>
<dbReference type="PRINTS" id="PR00039">
    <property type="entry name" value="HTHLYSR"/>
</dbReference>
<evidence type="ECO:0000313" key="6">
    <source>
        <dbReference type="EMBL" id="MBR0669014.1"/>
    </source>
</evidence>
<evidence type="ECO:0000256" key="3">
    <source>
        <dbReference type="ARBA" id="ARBA00023125"/>
    </source>
</evidence>
<evidence type="ECO:0000259" key="5">
    <source>
        <dbReference type="PROSITE" id="PS50931"/>
    </source>
</evidence>
<gene>
    <name evidence="6" type="ORF">GXW71_31990</name>
</gene>
<protein>
    <submittedName>
        <fullName evidence="6">LysR family transcriptional regulator</fullName>
    </submittedName>
</protein>
<evidence type="ECO:0000313" key="7">
    <source>
        <dbReference type="Proteomes" id="UP001196870"/>
    </source>
</evidence>
<keyword evidence="2" id="KW-0805">Transcription regulation</keyword>
<evidence type="ECO:0000256" key="2">
    <source>
        <dbReference type="ARBA" id="ARBA00023015"/>
    </source>
</evidence>
<dbReference type="SUPFAM" id="SSF53850">
    <property type="entry name" value="Periplasmic binding protein-like II"/>
    <property type="match status" value="1"/>
</dbReference>
<dbReference type="Pfam" id="PF03466">
    <property type="entry name" value="LysR_substrate"/>
    <property type="match status" value="1"/>
</dbReference>
<dbReference type="InterPro" id="IPR036388">
    <property type="entry name" value="WH-like_DNA-bd_sf"/>
</dbReference>
<accession>A0ABS5F8X5</accession>
<dbReference type="InterPro" id="IPR005119">
    <property type="entry name" value="LysR_subst-bd"/>
</dbReference>
<dbReference type="PROSITE" id="PS50931">
    <property type="entry name" value="HTH_LYSR"/>
    <property type="match status" value="1"/>
</dbReference>
<dbReference type="InterPro" id="IPR058163">
    <property type="entry name" value="LysR-type_TF_proteobact-type"/>
</dbReference>
<dbReference type="SUPFAM" id="SSF46785">
    <property type="entry name" value="Winged helix' DNA-binding domain"/>
    <property type="match status" value="1"/>
</dbReference>
<evidence type="ECO:0000256" key="4">
    <source>
        <dbReference type="ARBA" id="ARBA00023163"/>
    </source>
</evidence>